<dbReference type="AlphaFoldDB" id="A0A0B1ZL20"/>
<keyword evidence="5 6" id="KW-0472">Membrane</keyword>
<reference evidence="7 8" key="1">
    <citation type="submission" date="2014-10" db="EMBL/GenBank/DDBJ databases">
        <title>Genome sequence of Novosphingobium malaysiense MUSC 273(T).</title>
        <authorList>
            <person name="Lee L.-H."/>
        </authorList>
    </citation>
    <scope>NUCLEOTIDE SEQUENCE [LARGE SCALE GENOMIC DNA]</scope>
    <source>
        <strain evidence="7 8">MUSC 273</strain>
    </source>
</reference>
<dbReference type="Proteomes" id="UP000031057">
    <property type="component" value="Unassembled WGS sequence"/>
</dbReference>
<dbReference type="RefSeq" id="WP_039287694.1">
    <property type="nucleotide sequence ID" value="NZ_JTDI01000006.1"/>
</dbReference>
<feature type="transmembrane region" description="Helical" evidence="6">
    <location>
        <begin position="340"/>
        <end position="361"/>
    </location>
</feature>
<dbReference type="PANTHER" id="PTHR30250:SF26">
    <property type="entry name" value="PSMA PROTEIN"/>
    <property type="match status" value="1"/>
</dbReference>
<evidence type="ECO:0000256" key="5">
    <source>
        <dbReference type="ARBA" id="ARBA00023136"/>
    </source>
</evidence>
<sequence>MSGIVGLTRRLSVVSAVSRDPFWALATQVVTSGANFLTTVVMVRVMGLTEFGRFSIAFLLIMVVRNFQLSVVLTPMSTVGPKLSGARQNAYRGFLLANSLVFSLAASSLIALGSCLAATILELNWMWTLFPGLAAANFTSNMAEFYRRHCFNQKDRQSAMLVEVVRYLVQLAVLGVLALGAHHWLSPSTGLYTLALGGAAGCLVGVRRYGVMRWNAPFNRAIWPRHWSLIKWLTPGIVFQTLLGPGCIVFASFFFSEAMVGALRAMQNISNVLQTPINGMQNIAANTAAHKWFKWGAEVLKHYLLKMAMAMVGFSIILTIIVIMYRNFIISITMGLHEDGLGILLALFCIANVAASINFMSTVGLQAMEKGKPITVGSAVGAVLSPFLIVVLVPATGIYSVPLARILAVMVSTAILLWSLRRELSWHQKDAQGPTFMCKGKL</sequence>
<feature type="transmembrane region" description="Helical" evidence="6">
    <location>
        <begin position="125"/>
        <end position="143"/>
    </location>
</feature>
<evidence type="ECO:0000256" key="3">
    <source>
        <dbReference type="ARBA" id="ARBA00022692"/>
    </source>
</evidence>
<feature type="transmembrane region" description="Helical" evidence="6">
    <location>
        <begin position="164"/>
        <end position="185"/>
    </location>
</feature>
<evidence type="ECO:0000313" key="7">
    <source>
        <dbReference type="EMBL" id="KHK90019.1"/>
    </source>
</evidence>
<feature type="transmembrane region" description="Helical" evidence="6">
    <location>
        <begin position="191"/>
        <end position="211"/>
    </location>
</feature>
<dbReference type="GO" id="GO:0005886">
    <property type="term" value="C:plasma membrane"/>
    <property type="evidence" value="ECO:0007669"/>
    <property type="project" value="UniProtKB-SubCell"/>
</dbReference>
<keyword evidence="2" id="KW-1003">Cell membrane</keyword>
<feature type="transmembrane region" description="Helical" evidence="6">
    <location>
        <begin position="94"/>
        <end position="119"/>
    </location>
</feature>
<evidence type="ECO:0000313" key="8">
    <source>
        <dbReference type="Proteomes" id="UP000031057"/>
    </source>
</evidence>
<dbReference type="EMBL" id="JTDI01000006">
    <property type="protein sequence ID" value="KHK90019.1"/>
    <property type="molecule type" value="Genomic_DNA"/>
</dbReference>
<keyword evidence="8" id="KW-1185">Reference proteome</keyword>
<dbReference type="OrthoDB" id="582032at2"/>
<accession>A0A0B1ZL20</accession>
<feature type="transmembrane region" description="Helical" evidence="6">
    <location>
        <begin position="232"/>
        <end position="255"/>
    </location>
</feature>
<comment type="subcellular location">
    <subcellularLocation>
        <location evidence="1">Cell membrane</location>
        <topology evidence="1">Multi-pass membrane protein</topology>
    </subcellularLocation>
</comment>
<feature type="transmembrane region" description="Helical" evidence="6">
    <location>
        <begin position="373"/>
        <end position="395"/>
    </location>
</feature>
<evidence type="ECO:0000256" key="6">
    <source>
        <dbReference type="SAM" id="Phobius"/>
    </source>
</evidence>
<proteinExistence type="predicted"/>
<comment type="caution">
    <text evidence="7">The sequence shown here is derived from an EMBL/GenBank/DDBJ whole genome shotgun (WGS) entry which is preliminary data.</text>
</comment>
<gene>
    <name evidence="7" type="ORF">LK12_19240</name>
</gene>
<feature type="transmembrane region" description="Helical" evidence="6">
    <location>
        <begin position="21"/>
        <end position="42"/>
    </location>
</feature>
<organism evidence="7 8">
    <name type="scientific">Novosphingobium malaysiense</name>
    <dbReference type="NCBI Taxonomy" id="1348853"/>
    <lineage>
        <taxon>Bacteria</taxon>
        <taxon>Pseudomonadati</taxon>
        <taxon>Pseudomonadota</taxon>
        <taxon>Alphaproteobacteria</taxon>
        <taxon>Sphingomonadales</taxon>
        <taxon>Sphingomonadaceae</taxon>
        <taxon>Novosphingobium</taxon>
    </lineage>
</organism>
<feature type="transmembrane region" description="Helical" evidence="6">
    <location>
        <begin position="54"/>
        <end position="73"/>
    </location>
</feature>
<feature type="transmembrane region" description="Helical" evidence="6">
    <location>
        <begin position="303"/>
        <end position="328"/>
    </location>
</feature>
<dbReference type="STRING" id="1348853.LK12_19240"/>
<keyword evidence="3 6" id="KW-0812">Transmembrane</keyword>
<evidence type="ECO:0000256" key="4">
    <source>
        <dbReference type="ARBA" id="ARBA00022989"/>
    </source>
</evidence>
<name>A0A0B1ZL20_9SPHN</name>
<protein>
    <submittedName>
        <fullName evidence="7">Uncharacterized protein</fullName>
    </submittedName>
</protein>
<dbReference type="PANTHER" id="PTHR30250">
    <property type="entry name" value="PST FAMILY PREDICTED COLANIC ACID TRANSPORTER"/>
    <property type="match status" value="1"/>
</dbReference>
<evidence type="ECO:0000256" key="2">
    <source>
        <dbReference type="ARBA" id="ARBA00022475"/>
    </source>
</evidence>
<dbReference type="InterPro" id="IPR050833">
    <property type="entry name" value="Poly_Biosynth_Transport"/>
</dbReference>
<evidence type="ECO:0000256" key="1">
    <source>
        <dbReference type="ARBA" id="ARBA00004651"/>
    </source>
</evidence>
<keyword evidence="4 6" id="KW-1133">Transmembrane helix</keyword>